<organism evidence="2">
    <name type="scientific">uncultured Gemmatimonadota bacterium</name>
    <dbReference type="NCBI Taxonomy" id="203437"/>
    <lineage>
        <taxon>Bacteria</taxon>
        <taxon>Pseudomonadati</taxon>
        <taxon>Gemmatimonadota</taxon>
        <taxon>environmental samples</taxon>
    </lineage>
</organism>
<gene>
    <name evidence="2" type="ORF">AVDCRST_MAG89-1968</name>
</gene>
<name>A0A6J4LB85_9BACT</name>
<keyword evidence="1" id="KW-0732">Signal</keyword>
<feature type="chain" id="PRO_5027068915" description="Outer membrane protein beta-barrel domain-containing protein" evidence="1">
    <location>
        <begin position="26"/>
        <end position="190"/>
    </location>
</feature>
<feature type="signal peptide" evidence="1">
    <location>
        <begin position="1"/>
        <end position="25"/>
    </location>
</feature>
<evidence type="ECO:0000256" key="1">
    <source>
        <dbReference type="SAM" id="SignalP"/>
    </source>
</evidence>
<accession>A0A6J4LB85</accession>
<proteinExistence type="predicted"/>
<dbReference type="EMBL" id="CADCTV010000419">
    <property type="protein sequence ID" value="CAA9327562.1"/>
    <property type="molecule type" value="Genomic_DNA"/>
</dbReference>
<dbReference type="AlphaFoldDB" id="A0A6J4LB85"/>
<sequence length="190" mass="19829">MTFVRSAIFVLAAASIALVPIAASAQPEHGVSFDAVFSLRTGEGGIYTNRNGFTLELTGMLPLRQTSAGTFVGGLTTGAQSPVWKKPPCLIDRDGYCAPPFPGMIFIGGLWGIERGSRSSGSARAVAGPFYYSMFLGGLKGVGVQGRLDLATRARGRVALVASLRQAVFPSVRGEVLGVTSVGAGVRIHR</sequence>
<protein>
    <recommendedName>
        <fullName evidence="3">Outer membrane protein beta-barrel domain-containing protein</fullName>
    </recommendedName>
</protein>
<evidence type="ECO:0008006" key="3">
    <source>
        <dbReference type="Google" id="ProtNLM"/>
    </source>
</evidence>
<evidence type="ECO:0000313" key="2">
    <source>
        <dbReference type="EMBL" id="CAA9327562.1"/>
    </source>
</evidence>
<reference evidence="2" key="1">
    <citation type="submission" date="2020-02" db="EMBL/GenBank/DDBJ databases">
        <authorList>
            <person name="Meier V. D."/>
        </authorList>
    </citation>
    <scope>NUCLEOTIDE SEQUENCE</scope>
    <source>
        <strain evidence="2">AVDCRST_MAG89</strain>
    </source>
</reference>